<evidence type="ECO:0000313" key="3">
    <source>
        <dbReference type="Proteomes" id="UP001302978"/>
    </source>
</evidence>
<dbReference type="RefSeq" id="WP_316556740.1">
    <property type="nucleotide sequence ID" value="NZ_CP131059.1"/>
</dbReference>
<keyword evidence="3" id="KW-1185">Reference proteome</keyword>
<dbReference type="Proteomes" id="UP001302978">
    <property type="component" value="Chromosome"/>
</dbReference>
<reference evidence="2 3" key="1">
    <citation type="submission" date="2023-07" db="EMBL/GenBank/DDBJ databases">
        <title>Closed genoem sequence of Methanomicrococcus sp. Hf6.</title>
        <authorList>
            <person name="Poehlein A."/>
            <person name="Protasov E."/>
            <person name="Platt K."/>
            <person name="Reeh H."/>
            <person name="Daniel R."/>
            <person name="Brune A."/>
        </authorList>
    </citation>
    <scope>NUCLEOTIDE SEQUENCE [LARGE SCALE GENOMIC DNA]</scope>
    <source>
        <strain evidence="2 3">Hf6</strain>
    </source>
</reference>
<dbReference type="EMBL" id="CP131059">
    <property type="protein sequence ID" value="WNY23607.1"/>
    <property type="molecule type" value="Genomic_DNA"/>
</dbReference>
<dbReference type="GeneID" id="85195448"/>
<dbReference type="AlphaFoldDB" id="A0AA96UZK6"/>
<dbReference type="InterPro" id="IPR025272">
    <property type="entry name" value="SocA_Panacea"/>
</dbReference>
<dbReference type="KEGG" id="mehf:MmiHf6_09160"/>
<gene>
    <name evidence="2" type="ORF">MmiHf6_09160</name>
</gene>
<name>A0AA96UZK6_9EURY</name>
<proteinExistence type="predicted"/>
<protein>
    <recommendedName>
        <fullName evidence="1">Antitoxin SocA-like Panacea domain-containing protein</fullName>
    </recommendedName>
</protein>
<evidence type="ECO:0000259" key="1">
    <source>
        <dbReference type="Pfam" id="PF13274"/>
    </source>
</evidence>
<feature type="domain" description="Antitoxin SocA-like Panacea" evidence="1">
    <location>
        <begin position="31"/>
        <end position="125"/>
    </location>
</feature>
<dbReference type="Pfam" id="PF13274">
    <property type="entry name" value="SocA_Panacea"/>
    <property type="match status" value="1"/>
</dbReference>
<organism evidence="2 3">
    <name type="scientific">Methanimicrococcus hongohii</name>
    <dbReference type="NCBI Taxonomy" id="3028295"/>
    <lineage>
        <taxon>Archaea</taxon>
        <taxon>Methanobacteriati</taxon>
        <taxon>Methanobacteriota</taxon>
        <taxon>Stenosarchaea group</taxon>
        <taxon>Methanomicrobia</taxon>
        <taxon>Methanosarcinales</taxon>
        <taxon>Methanosarcinaceae</taxon>
        <taxon>Methanimicrococcus</taxon>
    </lineage>
</organism>
<evidence type="ECO:0000313" key="2">
    <source>
        <dbReference type="EMBL" id="WNY23607.1"/>
    </source>
</evidence>
<accession>A0AA96UZK6</accession>
<sequence length="160" mass="18684">MEQSPQNISGFDITDVANWFLVKEPIQHKKLQKLCYYAVAWHYTLLDAPVCQNDEFQAWVHGPVNRKLFDKYKNKKWLPISKISEADVPEFDVLSEEVLEFVWESYGDSSGDRLERISHNEDPWKNARGTLRPKENSENVISVDDMKRFYGALFESAQLV</sequence>